<protein>
    <recommendedName>
        <fullName evidence="8">Cytidylate kinase</fullName>
        <shortName evidence="8">CK</shortName>
        <ecNumber evidence="8">2.7.4.25</ecNumber>
    </recommendedName>
    <alternativeName>
        <fullName evidence="8">Cytidine monophosphate kinase</fullName>
        <shortName evidence="8">CMP kinase</shortName>
    </alternativeName>
</protein>
<evidence type="ECO:0000256" key="2">
    <source>
        <dbReference type="ARBA" id="ARBA00022679"/>
    </source>
</evidence>
<evidence type="ECO:0000256" key="8">
    <source>
        <dbReference type="HAMAP-Rule" id="MF_00238"/>
    </source>
</evidence>
<dbReference type="OrthoDB" id="9807434at2"/>
<dbReference type="AlphaFoldDB" id="A0A5C5YEX3"/>
<keyword evidence="5 8" id="KW-0067">ATP-binding</keyword>
<comment type="subcellular location">
    <subcellularLocation>
        <location evidence="8">Cytoplasm</location>
    </subcellularLocation>
</comment>
<dbReference type="PANTHER" id="PTHR21299">
    <property type="entry name" value="CYTIDYLATE KINASE/PANTOATE-BETA-ALANINE LIGASE"/>
    <property type="match status" value="1"/>
</dbReference>
<dbReference type="EMBL" id="SJPO01000010">
    <property type="protein sequence ID" value="TWT73558.1"/>
    <property type="molecule type" value="Genomic_DNA"/>
</dbReference>
<keyword evidence="8" id="KW-0963">Cytoplasm</keyword>
<reference evidence="11 12" key="1">
    <citation type="submission" date="2019-02" db="EMBL/GenBank/DDBJ databases">
        <title>Deep-cultivation of Planctomycetes and their phenomic and genomic characterization uncovers novel biology.</title>
        <authorList>
            <person name="Wiegand S."/>
            <person name="Jogler M."/>
            <person name="Boedeker C."/>
            <person name="Pinto D."/>
            <person name="Vollmers J."/>
            <person name="Rivas-Marin E."/>
            <person name="Kohn T."/>
            <person name="Peeters S.H."/>
            <person name="Heuer A."/>
            <person name="Rast P."/>
            <person name="Oberbeckmann S."/>
            <person name="Bunk B."/>
            <person name="Jeske O."/>
            <person name="Meyerdierks A."/>
            <person name="Storesund J.E."/>
            <person name="Kallscheuer N."/>
            <person name="Luecker S."/>
            <person name="Lage O.M."/>
            <person name="Pohl T."/>
            <person name="Merkel B.J."/>
            <person name="Hornburger P."/>
            <person name="Mueller R.-W."/>
            <person name="Bruemmer F."/>
            <person name="Labrenz M."/>
            <person name="Spormann A.M."/>
            <person name="Op Den Camp H."/>
            <person name="Overmann J."/>
            <person name="Amann R."/>
            <person name="Jetten M.S.M."/>
            <person name="Mascher T."/>
            <person name="Medema M.H."/>
            <person name="Devos D.P."/>
            <person name="Kaster A.-K."/>
            <person name="Ovreas L."/>
            <person name="Rohde M."/>
            <person name="Galperin M.Y."/>
            <person name="Jogler C."/>
        </authorList>
    </citation>
    <scope>NUCLEOTIDE SEQUENCE [LARGE SCALE GENOMIC DNA]</scope>
    <source>
        <strain evidence="11 12">Pla123a</strain>
    </source>
</reference>
<feature type="compositionally biased region" description="Basic and acidic residues" evidence="9">
    <location>
        <begin position="165"/>
        <end position="179"/>
    </location>
</feature>
<dbReference type="GO" id="GO:0005829">
    <property type="term" value="C:cytosol"/>
    <property type="evidence" value="ECO:0007669"/>
    <property type="project" value="TreeGrafter"/>
</dbReference>
<comment type="similarity">
    <text evidence="1 8">Belongs to the cytidylate kinase family. Type 1 subfamily.</text>
</comment>
<dbReference type="InterPro" id="IPR003136">
    <property type="entry name" value="Cytidylate_kin"/>
</dbReference>
<evidence type="ECO:0000256" key="5">
    <source>
        <dbReference type="ARBA" id="ARBA00022840"/>
    </source>
</evidence>
<evidence type="ECO:0000256" key="7">
    <source>
        <dbReference type="ARBA" id="ARBA00048478"/>
    </source>
</evidence>
<feature type="binding site" evidence="8">
    <location>
        <begin position="7"/>
        <end position="15"/>
    </location>
    <ligand>
        <name>ATP</name>
        <dbReference type="ChEBI" id="CHEBI:30616"/>
    </ligand>
</feature>
<keyword evidence="12" id="KW-1185">Reference proteome</keyword>
<evidence type="ECO:0000256" key="9">
    <source>
        <dbReference type="SAM" id="MobiDB-lite"/>
    </source>
</evidence>
<evidence type="ECO:0000256" key="6">
    <source>
        <dbReference type="ARBA" id="ARBA00047615"/>
    </source>
</evidence>
<dbReference type="GO" id="GO:0036431">
    <property type="term" value="F:dCMP kinase activity"/>
    <property type="evidence" value="ECO:0007669"/>
    <property type="project" value="InterPro"/>
</dbReference>
<gene>
    <name evidence="8 11" type="primary">cmk</name>
    <name evidence="11" type="ORF">Pla123a_38940</name>
</gene>
<dbReference type="InterPro" id="IPR027417">
    <property type="entry name" value="P-loop_NTPase"/>
</dbReference>
<dbReference type="RefSeq" id="WP_146589997.1">
    <property type="nucleotide sequence ID" value="NZ_SJPO01000010.1"/>
</dbReference>
<comment type="caution">
    <text evidence="11">The sequence shown here is derived from an EMBL/GenBank/DDBJ whole genome shotgun (WGS) entry which is preliminary data.</text>
</comment>
<dbReference type="GO" id="GO:0006220">
    <property type="term" value="P:pyrimidine nucleotide metabolic process"/>
    <property type="evidence" value="ECO:0007669"/>
    <property type="project" value="UniProtKB-UniRule"/>
</dbReference>
<dbReference type="GO" id="GO:0036430">
    <property type="term" value="F:CMP kinase activity"/>
    <property type="evidence" value="ECO:0007669"/>
    <property type="project" value="RHEA"/>
</dbReference>
<dbReference type="Proteomes" id="UP000318478">
    <property type="component" value="Unassembled WGS sequence"/>
</dbReference>
<evidence type="ECO:0000313" key="11">
    <source>
        <dbReference type="EMBL" id="TWT73558.1"/>
    </source>
</evidence>
<evidence type="ECO:0000259" key="10">
    <source>
        <dbReference type="Pfam" id="PF02224"/>
    </source>
</evidence>
<evidence type="ECO:0000256" key="3">
    <source>
        <dbReference type="ARBA" id="ARBA00022741"/>
    </source>
</evidence>
<comment type="catalytic activity">
    <reaction evidence="6 8">
        <text>dCMP + ATP = dCDP + ADP</text>
        <dbReference type="Rhea" id="RHEA:25094"/>
        <dbReference type="ChEBI" id="CHEBI:30616"/>
        <dbReference type="ChEBI" id="CHEBI:57566"/>
        <dbReference type="ChEBI" id="CHEBI:58593"/>
        <dbReference type="ChEBI" id="CHEBI:456216"/>
        <dbReference type="EC" id="2.7.4.25"/>
    </reaction>
</comment>
<dbReference type="GO" id="GO:0005524">
    <property type="term" value="F:ATP binding"/>
    <property type="evidence" value="ECO:0007669"/>
    <property type="project" value="UniProtKB-UniRule"/>
</dbReference>
<feature type="region of interest" description="Disordered" evidence="9">
    <location>
        <begin position="165"/>
        <end position="190"/>
    </location>
</feature>
<dbReference type="EC" id="2.7.4.25" evidence="8"/>
<sequence length="219" mass="23858">MIVTIDGPAGAGKSSAARELARRLDFQFLDTGAMYRAVTLAAQREGIDLADADALLRVAKGCEITATGDQVTLNGQDVTREIRASSVTAATHHAADHQGVRAHLTELQRHAGRHRDIVTEGRDQATVVFRDAECKIYLTASEEVRAERRYIDLVNRGERVSLQDVLDQQRDRDGRDKARPQGGLAKADGAIRVSTDGMSHDEVVAKLMDIVQQCKPTGC</sequence>
<dbReference type="InterPro" id="IPR011994">
    <property type="entry name" value="Cytidylate_kinase_dom"/>
</dbReference>
<proteinExistence type="inferred from homology"/>
<keyword evidence="2 8" id="KW-0808">Transferase</keyword>
<dbReference type="Gene3D" id="3.40.50.300">
    <property type="entry name" value="P-loop containing nucleotide triphosphate hydrolases"/>
    <property type="match status" value="1"/>
</dbReference>
<keyword evidence="3 8" id="KW-0547">Nucleotide-binding</keyword>
<evidence type="ECO:0000256" key="1">
    <source>
        <dbReference type="ARBA" id="ARBA00009427"/>
    </source>
</evidence>
<evidence type="ECO:0000256" key="4">
    <source>
        <dbReference type="ARBA" id="ARBA00022777"/>
    </source>
</evidence>
<dbReference type="NCBIfam" id="TIGR00017">
    <property type="entry name" value="cmk"/>
    <property type="match status" value="1"/>
</dbReference>
<keyword evidence="4 8" id="KW-0418">Kinase</keyword>
<feature type="domain" description="Cytidylate kinase" evidence="10">
    <location>
        <begin position="3"/>
        <end position="213"/>
    </location>
</feature>
<dbReference type="Pfam" id="PF02224">
    <property type="entry name" value="Cytidylate_kin"/>
    <property type="match status" value="1"/>
</dbReference>
<comment type="catalytic activity">
    <reaction evidence="7 8">
        <text>CMP + ATP = CDP + ADP</text>
        <dbReference type="Rhea" id="RHEA:11600"/>
        <dbReference type="ChEBI" id="CHEBI:30616"/>
        <dbReference type="ChEBI" id="CHEBI:58069"/>
        <dbReference type="ChEBI" id="CHEBI:60377"/>
        <dbReference type="ChEBI" id="CHEBI:456216"/>
        <dbReference type="EC" id="2.7.4.25"/>
    </reaction>
</comment>
<evidence type="ECO:0000313" key="12">
    <source>
        <dbReference type="Proteomes" id="UP000318478"/>
    </source>
</evidence>
<dbReference type="HAMAP" id="MF_00238">
    <property type="entry name" value="Cytidyl_kinase_type1"/>
    <property type="match status" value="1"/>
</dbReference>
<dbReference type="GO" id="GO:0015949">
    <property type="term" value="P:nucleobase-containing small molecule interconversion"/>
    <property type="evidence" value="ECO:0007669"/>
    <property type="project" value="TreeGrafter"/>
</dbReference>
<dbReference type="CDD" id="cd02020">
    <property type="entry name" value="CMPK"/>
    <property type="match status" value="1"/>
</dbReference>
<dbReference type="PANTHER" id="PTHR21299:SF2">
    <property type="entry name" value="CYTIDYLATE KINASE"/>
    <property type="match status" value="1"/>
</dbReference>
<dbReference type="SUPFAM" id="SSF52540">
    <property type="entry name" value="P-loop containing nucleoside triphosphate hydrolases"/>
    <property type="match status" value="1"/>
</dbReference>
<organism evidence="11 12">
    <name type="scientific">Posidoniimonas polymericola</name>
    <dbReference type="NCBI Taxonomy" id="2528002"/>
    <lineage>
        <taxon>Bacteria</taxon>
        <taxon>Pseudomonadati</taxon>
        <taxon>Planctomycetota</taxon>
        <taxon>Planctomycetia</taxon>
        <taxon>Pirellulales</taxon>
        <taxon>Lacipirellulaceae</taxon>
        <taxon>Posidoniimonas</taxon>
    </lineage>
</organism>
<name>A0A5C5YEX3_9BACT</name>
<accession>A0A5C5YEX3</accession>